<keyword evidence="2" id="KW-0677">Repeat</keyword>
<dbReference type="SUPFAM" id="SSF57756">
    <property type="entry name" value="Retrovirus zinc finger-like domains"/>
    <property type="match status" value="1"/>
</dbReference>
<evidence type="ECO:0000259" key="7">
    <source>
        <dbReference type="PROSITE" id="PS50878"/>
    </source>
</evidence>
<dbReference type="CDD" id="cd22152">
    <property type="entry name" value="F-box_AtAFR-like"/>
    <property type="match status" value="1"/>
</dbReference>
<dbReference type="SMART" id="SM00343">
    <property type="entry name" value="ZnF_C2HC"/>
    <property type="match status" value="1"/>
</dbReference>
<sequence>MSGLIEGLPDAVALRCLARVPFYLYPKLEIVSHSWRAAIRSPELFKARQEIGSTEELLCVCAFDPENLWQMYDPLRDLWITLPVLPSKVRHLAHFGVVSTGGKLFVLGGGSEDVDPLTGDQDGSFATNEVWSYDPVVRRWAQRASMILPRAMFACCVLKGKIIVAGGFTSCRKSISQAEMYDHEKDVWIPIPDLHCTHNSACTGLVIGGKVHVLHKGLSKVQVLDNVCSGWTVEDYGWRQGPMAVVQGALYVMSHGLIFKQEKEVRKVVTSSSEFRRRIGFAMTGVRDEIYVIGGVIGPDRFNWDIKPMSDVDILTVGGDRPTWRQAAPMTMCRGTIFVEKKRKEKEAKKVKEREKIEEIEDQAYQEEKKLGKRPIIEESPPQSPPKQVSKSLMIQEDKNPITTFLKNCHEDTIPKISAVQIHDLAPVQINDPSESETESSFTTTSEEPTSTDSEADNIPNIHAATKVEEPDDEEMDEPESSTAHATTNQHQPSSGGKNFTIDDLPPEKWPQRLQEFHSWLETRKLKEDSNYNILMEFVSRFTGMLRDWWNSINQHDQMQFLVFQDLSEPIRILHQHFIGNPEDLLVLRRREFYARKCCSFKKRDLTKHLKKMFQLFCALGLHPNLKPVILSSLPGPIQIAVNQALQQRNRDILQLTVGQIQQEACDDSHLRYKCPKESHCDCRTKKKKHYKRFPGKSLRKTPRWRYLRKKRKGSRKSNKCYICNKSGHYAKDCPKSKKKKAKKVIQMICHSGIEMQEDDDIESVCSLDDSPTAETICAIPVYDSDADYGEIFMFQAQAQVQIGPPVLAPNIPVKVYTDKYSKPITIIAFVDTGSAESIMNPDILPEDWWKPHIKIFSAADGKLFSTNLISRPITVQILPNCTIRTTVLGSKLPGKDLIIGFDLYTKIKNLRILPDGIRFKTFFQPYVHIPKLFSLQLEKTSQIIQEIREKSCASSHSEFLTKCPNPLWKNPEFFINLPFKKNEDINPTKASHTGMNPEHLLLAQQECKELQQQDLIEPSNSQWACEAFYVNKRSEQIRGKPRLVINYQPLNHFLQDNKFPLPNNNTLFASLAKAKIFSKFDLKAGFWQLGIQPEDRGKTGFCIPNQHFQWKVMPFGLKTAPSLFQKAMTRIFHPIMENALVYIDDILLYSKDEESHVLLL</sequence>
<evidence type="ECO:0000259" key="6">
    <source>
        <dbReference type="PROSITE" id="PS50158"/>
    </source>
</evidence>
<evidence type="ECO:0000256" key="4">
    <source>
        <dbReference type="SAM" id="Coils"/>
    </source>
</evidence>
<keyword evidence="1" id="KW-0880">Kelch repeat</keyword>
<dbReference type="PANTHER" id="PTHR46344">
    <property type="entry name" value="OS02G0202900 PROTEIN"/>
    <property type="match status" value="1"/>
</dbReference>
<evidence type="ECO:0000256" key="2">
    <source>
        <dbReference type="ARBA" id="ARBA00022737"/>
    </source>
</evidence>
<dbReference type="InterPro" id="IPR001810">
    <property type="entry name" value="F-box_dom"/>
</dbReference>
<dbReference type="InterPro" id="IPR001878">
    <property type="entry name" value="Znf_CCHC"/>
</dbReference>
<name>A0A8J5XZ48_9ROSI</name>
<dbReference type="Gene3D" id="3.10.10.10">
    <property type="entry name" value="HIV Type 1 Reverse Transcriptase, subunit A, domain 1"/>
    <property type="match status" value="1"/>
</dbReference>
<dbReference type="SMART" id="SM00256">
    <property type="entry name" value="FBOX"/>
    <property type="match status" value="1"/>
</dbReference>
<organism evidence="8 9">
    <name type="scientific">Gossypium anomalum</name>
    <dbReference type="NCBI Taxonomy" id="47600"/>
    <lineage>
        <taxon>Eukaryota</taxon>
        <taxon>Viridiplantae</taxon>
        <taxon>Streptophyta</taxon>
        <taxon>Embryophyta</taxon>
        <taxon>Tracheophyta</taxon>
        <taxon>Spermatophyta</taxon>
        <taxon>Magnoliopsida</taxon>
        <taxon>eudicotyledons</taxon>
        <taxon>Gunneridae</taxon>
        <taxon>Pentapetalae</taxon>
        <taxon>rosids</taxon>
        <taxon>malvids</taxon>
        <taxon>Malvales</taxon>
        <taxon>Malvaceae</taxon>
        <taxon>Malvoideae</taxon>
        <taxon>Gossypium</taxon>
    </lineage>
</organism>
<dbReference type="SUPFAM" id="SSF56672">
    <property type="entry name" value="DNA/RNA polymerases"/>
    <property type="match status" value="1"/>
</dbReference>
<comment type="caution">
    <text evidence="8">The sequence shown here is derived from an EMBL/GenBank/DDBJ whole genome shotgun (WGS) entry which is preliminary data.</text>
</comment>
<dbReference type="Proteomes" id="UP000701853">
    <property type="component" value="Chromosome 11"/>
</dbReference>
<dbReference type="GO" id="GO:0003676">
    <property type="term" value="F:nucleic acid binding"/>
    <property type="evidence" value="ECO:0007669"/>
    <property type="project" value="InterPro"/>
</dbReference>
<evidence type="ECO:0000313" key="8">
    <source>
        <dbReference type="EMBL" id="KAG8477723.1"/>
    </source>
</evidence>
<keyword evidence="4" id="KW-0175">Coiled coil</keyword>
<dbReference type="SMART" id="SM00612">
    <property type="entry name" value="Kelch"/>
    <property type="match status" value="2"/>
</dbReference>
<keyword evidence="3" id="KW-0863">Zinc-finger</keyword>
<dbReference type="GO" id="GO:0008270">
    <property type="term" value="F:zinc ion binding"/>
    <property type="evidence" value="ECO:0007669"/>
    <property type="project" value="UniProtKB-KW"/>
</dbReference>
<feature type="compositionally biased region" description="Low complexity" evidence="5">
    <location>
        <begin position="378"/>
        <end position="391"/>
    </location>
</feature>
<dbReference type="Gene3D" id="4.10.60.10">
    <property type="entry name" value="Zinc finger, CCHC-type"/>
    <property type="match status" value="1"/>
</dbReference>
<dbReference type="InterPro" id="IPR043502">
    <property type="entry name" value="DNA/RNA_pol_sf"/>
</dbReference>
<dbReference type="Pfam" id="PF00098">
    <property type="entry name" value="zf-CCHC"/>
    <property type="match status" value="1"/>
</dbReference>
<evidence type="ECO:0000256" key="3">
    <source>
        <dbReference type="PROSITE-ProRule" id="PRU00047"/>
    </source>
</evidence>
<dbReference type="Gene3D" id="2.120.10.80">
    <property type="entry name" value="Kelch-type beta propeller"/>
    <property type="match status" value="1"/>
</dbReference>
<keyword evidence="3" id="KW-0862">Zinc</keyword>
<feature type="region of interest" description="Disordered" evidence="5">
    <location>
        <begin position="425"/>
        <end position="506"/>
    </location>
</feature>
<dbReference type="InterPro" id="IPR043128">
    <property type="entry name" value="Rev_trsase/Diguanyl_cyclase"/>
</dbReference>
<dbReference type="OrthoDB" id="45365at2759"/>
<dbReference type="AlphaFoldDB" id="A0A8J5XZ48"/>
<gene>
    <name evidence="8" type="ORF">CXB51_027579</name>
</gene>
<keyword evidence="3" id="KW-0479">Metal-binding</keyword>
<dbReference type="Pfam" id="PF01344">
    <property type="entry name" value="Kelch_1"/>
    <property type="match status" value="2"/>
</dbReference>
<evidence type="ECO:0000313" key="9">
    <source>
        <dbReference type="Proteomes" id="UP000701853"/>
    </source>
</evidence>
<proteinExistence type="predicted"/>
<dbReference type="PROSITE" id="PS50878">
    <property type="entry name" value="RT_POL"/>
    <property type="match status" value="1"/>
</dbReference>
<dbReference type="InterPro" id="IPR000477">
    <property type="entry name" value="RT_dom"/>
</dbReference>
<evidence type="ECO:0000256" key="5">
    <source>
        <dbReference type="SAM" id="MobiDB-lite"/>
    </source>
</evidence>
<dbReference type="SUPFAM" id="SSF117281">
    <property type="entry name" value="Kelch motif"/>
    <property type="match status" value="1"/>
</dbReference>
<dbReference type="CDD" id="cd01647">
    <property type="entry name" value="RT_LTR"/>
    <property type="match status" value="1"/>
</dbReference>
<feature type="compositionally biased region" description="Polar residues" evidence="5">
    <location>
        <begin position="481"/>
        <end position="498"/>
    </location>
</feature>
<accession>A0A8J5XZ48</accession>
<reference evidence="8 9" key="1">
    <citation type="journal article" date="2021" name="bioRxiv">
        <title>The Gossypium anomalum genome as a resource for cotton improvement and evolutionary analysis of hybrid incompatibility.</title>
        <authorList>
            <person name="Grover C.E."/>
            <person name="Yuan D."/>
            <person name="Arick M.A."/>
            <person name="Miller E.R."/>
            <person name="Hu G."/>
            <person name="Peterson D.G."/>
            <person name="Wendel J.F."/>
            <person name="Udall J.A."/>
        </authorList>
    </citation>
    <scope>NUCLEOTIDE SEQUENCE [LARGE SCALE GENOMIC DNA]</scope>
    <source>
        <strain evidence="8">JFW-Udall</strain>
        <tissue evidence="8">Leaf</tissue>
    </source>
</reference>
<dbReference type="InterPro" id="IPR015915">
    <property type="entry name" value="Kelch-typ_b-propeller"/>
</dbReference>
<dbReference type="Gene3D" id="3.30.70.270">
    <property type="match status" value="1"/>
</dbReference>
<dbReference type="PROSITE" id="PS50158">
    <property type="entry name" value="ZF_CCHC"/>
    <property type="match status" value="1"/>
</dbReference>
<dbReference type="InterPro" id="IPR006652">
    <property type="entry name" value="Kelch_1"/>
</dbReference>
<evidence type="ECO:0000256" key="1">
    <source>
        <dbReference type="ARBA" id="ARBA00022441"/>
    </source>
</evidence>
<feature type="domain" description="Reverse transcriptase" evidence="7">
    <location>
        <begin position="1012"/>
        <end position="1161"/>
    </location>
</feature>
<evidence type="ECO:0008006" key="10">
    <source>
        <dbReference type="Google" id="ProtNLM"/>
    </source>
</evidence>
<dbReference type="PANTHER" id="PTHR46344:SF21">
    <property type="entry name" value="F-BOX_KELCH-REPEAT PROTEIN SKIP30 ISOFORM X2"/>
    <property type="match status" value="1"/>
</dbReference>
<feature type="domain" description="CCHC-type" evidence="6">
    <location>
        <begin position="720"/>
        <end position="736"/>
    </location>
</feature>
<dbReference type="EMBL" id="JAHUZN010000011">
    <property type="protein sequence ID" value="KAG8477723.1"/>
    <property type="molecule type" value="Genomic_DNA"/>
</dbReference>
<feature type="coiled-coil region" evidence="4">
    <location>
        <begin position="341"/>
        <end position="370"/>
    </location>
</feature>
<feature type="compositionally biased region" description="Low complexity" evidence="5">
    <location>
        <begin position="439"/>
        <end position="453"/>
    </location>
</feature>
<keyword evidence="9" id="KW-1185">Reference proteome</keyword>
<protein>
    <recommendedName>
        <fullName evidence="10">CCHC-type domain-containing protein</fullName>
    </recommendedName>
</protein>
<dbReference type="InterPro" id="IPR036875">
    <property type="entry name" value="Znf_CCHC_sf"/>
</dbReference>
<feature type="compositionally biased region" description="Acidic residues" evidence="5">
    <location>
        <begin position="470"/>
        <end position="480"/>
    </location>
</feature>
<dbReference type="Pfam" id="PF00078">
    <property type="entry name" value="RVT_1"/>
    <property type="match status" value="1"/>
</dbReference>
<feature type="region of interest" description="Disordered" evidence="5">
    <location>
        <begin position="371"/>
        <end position="391"/>
    </location>
</feature>